<dbReference type="InterPro" id="IPR013780">
    <property type="entry name" value="Glyco_hydro_b"/>
</dbReference>
<evidence type="ECO:0000313" key="6">
    <source>
        <dbReference type="EMBL" id="MCC6071145.1"/>
    </source>
</evidence>
<feature type="domain" description="Alpha-1,6-glucosidases pullulanase-type C-terminal" evidence="4">
    <location>
        <begin position="748"/>
        <end position="908"/>
    </location>
</feature>
<evidence type="ECO:0000313" key="7">
    <source>
        <dbReference type="Proteomes" id="UP001198701"/>
    </source>
</evidence>
<evidence type="ECO:0000259" key="4">
    <source>
        <dbReference type="Pfam" id="PF11852"/>
    </source>
</evidence>
<organism evidence="6 7">
    <name type="scientific">Massilia agrisoli</name>
    <dbReference type="NCBI Taxonomy" id="2892444"/>
    <lineage>
        <taxon>Bacteria</taxon>
        <taxon>Pseudomonadati</taxon>
        <taxon>Pseudomonadota</taxon>
        <taxon>Betaproteobacteria</taxon>
        <taxon>Burkholderiales</taxon>
        <taxon>Oxalobacteraceae</taxon>
        <taxon>Telluria group</taxon>
        <taxon>Massilia</taxon>
    </lineage>
</organism>
<dbReference type="InterPro" id="IPR024561">
    <property type="entry name" value="Pullul_strch_C"/>
</dbReference>
<feature type="chain" id="PRO_5045955061" evidence="2">
    <location>
        <begin position="28"/>
        <end position="908"/>
    </location>
</feature>
<comment type="caution">
    <text evidence="6">The sequence shown here is derived from an EMBL/GenBank/DDBJ whole genome shotgun (WGS) entry which is preliminary data.</text>
</comment>
<dbReference type="InterPro" id="IPR014756">
    <property type="entry name" value="Ig_E-set"/>
</dbReference>
<dbReference type="Gene3D" id="2.60.40.1130">
    <property type="entry name" value="Rab geranylgeranyltransferase alpha-subunit, insert domain"/>
    <property type="match status" value="1"/>
</dbReference>
<feature type="domain" description="Pullulanase N2" evidence="5">
    <location>
        <begin position="52"/>
        <end position="167"/>
    </location>
</feature>
<dbReference type="CDD" id="cd11341">
    <property type="entry name" value="AmyAc_Pullulanase_LD-like"/>
    <property type="match status" value="1"/>
</dbReference>
<feature type="domain" description="Glycoside hydrolase family 13 N-terminal" evidence="3">
    <location>
        <begin position="178"/>
        <end position="262"/>
    </location>
</feature>
<proteinExistence type="inferred from homology"/>
<dbReference type="Pfam" id="PF02922">
    <property type="entry name" value="CBM_48"/>
    <property type="match status" value="1"/>
</dbReference>
<dbReference type="RefSeq" id="WP_229432071.1">
    <property type="nucleotide sequence ID" value="NZ_JAJHPV010000013.1"/>
</dbReference>
<dbReference type="EMBL" id="JAJHPV010000013">
    <property type="protein sequence ID" value="MCC6071145.1"/>
    <property type="molecule type" value="Genomic_DNA"/>
</dbReference>
<dbReference type="InterPro" id="IPR017853">
    <property type="entry name" value="GH"/>
</dbReference>
<dbReference type="SUPFAM" id="SSF81296">
    <property type="entry name" value="E set domains"/>
    <property type="match status" value="2"/>
</dbReference>
<dbReference type="InterPro" id="IPR004193">
    <property type="entry name" value="Glyco_hydro_13_N"/>
</dbReference>
<evidence type="ECO:0000259" key="5">
    <source>
        <dbReference type="Pfam" id="PF17967"/>
    </source>
</evidence>
<sequence length="908" mass="97612">MRPISRQVLVRLSLAGTAACVSGAVHAAAPIEACDAPSFQTVVQAAPSQYDARAVWLNAGLVKWPGADAAGSFKLYHSPTAAISAMKGAKVSGAAGALTLAVFKGSVPAAASSRFKYVAQGPVLAVAKKDMAALPGLHRQQLVLVHEAADGTVIAATRIQSAGALDELYAAAAKVGDLGATVGKGRTSFKLWAPTARDVSVCTFDNGSARATAIVQMKRDAKSGVWSASKPADMSGKYYKYAVDVVVDGVGVVRNMVTDPYSVSLTTDSKRSYIADLSAPGLKPKGWDSHKAPATVKAQTDMAIYELHVRDFSINDDSVSAANRGKYAAFGEFKSNGMKHLAALARSGMTDVHLLPVYDIGSVPEQGCAQPAPTGAPDSDAQQALVQKTAETDCFNWGYDPYHYSAPEGSFASDPADGAKRIIEFRDMVMNLHRTGLRVGMDVVYNHTFASGQKEKSVLDRIVPGYYHRLNATGGVEQSTCCDNTATENLMMGKLMVDSAELWTREYKIDSFRFDLMGHQPRSVMEQLQKRVDKAAGRHVQLIGEGWNFGEVADGARFVQASQLSLNGSGIGTFSDRARDHVRGGSAGDSGDKMLKLQGYINGLVYDPNATTEKRPATDLLNSADMVRVGLAGSLRTYPLTTYKGEKKTLQEIDYGGQPAGYASQPGEAVNYVENHDNHTLYDINVFKLPVATSTEDRARVQMLGAAINAFSQGVAYYHAGIDTLRSKSLDRNSFNSGDWFNRIDWTYQDNYFGTGLPRAEDNGKDYALLKPLLANAALKPSPADIAYARDVFRDLLAIRASSTLFRLRTADDIKQRLRFFNTGPQQEPTVIAAHIDGKGYAGANFKGVSYFINVDKVAHKVTVAEAKGKALRIHPAHKSDKRVAEASYDSATGTFSVPARSAVVFVE</sequence>
<accession>A0ABS8IRV8</accession>
<dbReference type="InterPro" id="IPR013783">
    <property type="entry name" value="Ig-like_fold"/>
</dbReference>
<dbReference type="Proteomes" id="UP001198701">
    <property type="component" value="Unassembled WGS sequence"/>
</dbReference>
<evidence type="ECO:0000256" key="1">
    <source>
        <dbReference type="ARBA" id="ARBA00008061"/>
    </source>
</evidence>
<dbReference type="CDD" id="cd02860">
    <property type="entry name" value="E_set_Pullulanase"/>
    <property type="match status" value="1"/>
</dbReference>
<dbReference type="SUPFAM" id="SSF51445">
    <property type="entry name" value="(Trans)glycosidases"/>
    <property type="match status" value="1"/>
</dbReference>
<dbReference type="Gene3D" id="3.20.20.80">
    <property type="entry name" value="Glycosidases"/>
    <property type="match status" value="1"/>
</dbReference>
<dbReference type="Pfam" id="PF11852">
    <property type="entry name" value="Pullul_strch_C"/>
    <property type="match status" value="1"/>
</dbReference>
<evidence type="ECO:0000256" key="2">
    <source>
        <dbReference type="SAM" id="SignalP"/>
    </source>
</evidence>
<gene>
    <name evidence="6" type="ORF">LMJ30_09275</name>
</gene>
<evidence type="ECO:0000259" key="3">
    <source>
        <dbReference type="Pfam" id="PF02922"/>
    </source>
</evidence>
<dbReference type="Gene3D" id="2.60.40.1180">
    <property type="entry name" value="Golgi alpha-mannosidase II"/>
    <property type="match status" value="1"/>
</dbReference>
<name>A0ABS8IRV8_9BURK</name>
<comment type="similarity">
    <text evidence="1">Belongs to the glycosyl hydrolase 13 family.</text>
</comment>
<protein>
    <submittedName>
        <fullName evidence="6">DUF3372 domain-containing protein</fullName>
    </submittedName>
</protein>
<reference evidence="6 7" key="1">
    <citation type="submission" date="2021-11" db="EMBL/GenBank/DDBJ databases">
        <authorList>
            <person name="Huq M.A."/>
        </authorList>
    </citation>
    <scope>NUCLEOTIDE SEQUENCE [LARGE SCALE GENOMIC DNA]</scope>
    <source>
        <strain evidence="6 7">MAHUQ-52</strain>
    </source>
</reference>
<feature type="signal peptide" evidence="2">
    <location>
        <begin position="1"/>
        <end position="27"/>
    </location>
</feature>
<dbReference type="InterPro" id="IPR040671">
    <property type="entry name" value="Pullulanase_N2"/>
</dbReference>
<dbReference type="SUPFAM" id="SSF51011">
    <property type="entry name" value="Glycosyl hydrolase domain"/>
    <property type="match status" value="1"/>
</dbReference>
<keyword evidence="7" id="KW-1185">Reference proteome</keyword>
<dbReference type="PANTHER" id="PTHR43002">
    <property type="entry name" value="GLYCOGEN DEBRANCHING ENZYME"/>
    <property type="match status" value="1"/>
</dbReference>
<dbReference type="Gene3D" id="2.60.40.10">
    <property type="entry name" value="Immunoglobulins"/>
    <property type="match status" value="1"/>
</dbReference>
<keyword evidence="2" id="KW-0732">Signal</keyword>
<dbReference type="Pfam" id="PF17967">
    <property type="entry name" value="Pullulanase_N2"/>
    <property type="match status" value="1"/>
</dbReference>